<protein>
    <submittedName>
        <fullName evidence="2">Uncharacterized protein</fullName>
    </submittedName>
</protein>
<sequence>MPTPAQKNFRREMKSLNREGHTWYDTKYTSFKGKKQKWSWGIFLFVIIALFASGLPTRIYYEFQIAHDQKIKNYLQQQEQYFGSASMGLSQLMTQLNEQNSPDMASLMPSIQEANVSIQSSYTALRDIKPPSEFKEMHDISLEILSLKKAAAEYLVAAAQTNNYRHEILTAYITESNLKLSQLTPKMIEGLQKSNLKYVYNSDGSLTYWVQEHGYESVFH</sequence>
<evidence type="ECO:0000256" key="1">
    <source>
        <dbReference type="SAM" id="Phobius"/>
    </source>
</evidence>
<accession>A0A5D4MBJ6</accession>
<dbReference type="Proteomes" id="UP000325182">
    <property type="component" value="Unassembled WGS sequence"/>
</dbReference>
<proteinExistence type="predicted"/>
<evidence type="ECO:0000313" key="2">
    <source>
        <dbReference type="EMBL" id="TYR99224.1"/>
    </source>
</evidence>
<keyword evidence="1" id="KW-0472">Membrane</keyword>
<feature type="transmembrane region" description="Helical" evidence="1">
    <location>
        <begin position="38"/>
        <end position="61"/>
    </location>
</feature>
<comment type="caution">
    <text evidence="2">The sequence shown here is derived from an EMBL/GenBank/DDBJ whole genome shotgun (WGS) entry which is preliminary data.</text>
</comment>
<reference evidence="2 3" key="1">
    <citation type="submission" date="2019-08" db="EMBL/GenBank/DDBJ databases">
        <title>Bacillus genomes from the desert of Cuatro Cienegas, Coahuila.</title>
        <authorList>
            <person name="Olmedo-Alvarez G."/>
        </authorList>
    </citation>
    <scope>NUCLEOTIDE SEQUENCE [LARGE SCALE GENOMIC DNA]</scope>
    <source>
        <strain evidence="2 3">CH128b_4D</strain>
    </source>
</reference>
<dbReference type="AlphaFoldDB" id="A0A5D4MBJ6"/>
<organism evidence="2 3">
    <name type="scientific">Rossellomorea vietnamensis</name>
    <dbReference type="NCBI Taxonomy" id="218284"/>
    <lineage>
        <taxon>Bacteria</taxon>
        <taxon>Bacillati</taxon>
        <taxon>Bacillota</taxon>
        <taxon>Bacilli</taxon>
        <taxon>Bacillales</taxon>
        <taxon>Bacillaceae</taxon>
        <taxon>Rossellomorea</taxon>
    </lineage>
</organism>
<gene>
    <name evidence="2" type="ORF">FZC84_10705</name>
</gene>
<keyword evidence="1" id="KW-0812">Transmembrane</keyword>
<dbReference type="EMBL" id="VTEG01000006">
    <property type="protein sequence ID" value="TYR99224.1"/>
    <property type="molecule type" value="Genomic_DNA"/>
</dbReference>
<keyword evidence="1" id="KW-1133">Transmembrane helix</keyword>
<evidence type="ECO:0000313" key="3">
    <source>
        <dbReference type="Proteomes" id="UP000325182"/>
    </source>
</evidence>
<name>A0A5D4MBJ6_9BACI</name>
<dbReference type="RefSeq" id="WP_113927879.1">
    <property type="nucleotide sequence ID" value="NZ_VTEG01000006.1"/>
</dbReference>